<evidence type="ECO:0000259" key="5">
    <source>
        <dbReference type="PROSITE" id="PS50110"/>
    </source>
</evidence>
<organism evidence="6 7">
    <name type="scientific">Escallonia rubra</name>
    <dbReference type="NCBI Taxonomy" id="112253"/>
    <lineage>
        <taxon>Eukaryota</taxon>
        <taxon>Viridiplantae</taxon>
        <taxon>Streptophyta</taxon>
        <taxon>Embryophyta</taxon>
        <taxon>Tracheophyta</taxon>
        <taxon>Spermatophyta</taxon>
        <taxon>Magnoliopsida</taxon>
        <taxon>eudicotyledons</taxon>
        <taxon>Gunneridae</taxon>
        <taxon>Pentapetalae</taxon>
        <taxon>asterids</taxon>
        <taxon>campanulids</taxon>
        <taxon>Escalloniales</taxon>
        <taxon>Escalloniaceae</taxon>
        <taxon>Escallonia</taxon>
    </lineage>
</organism>
<dbReference type="InterPro" id="IPR001789">
    <property type="entry name" value="Sig_transdc_resp-reg_receiver"/>
</dbReference>
<keyword evidence="3" id="KW-0804">Transcription</keyword>
<accession>A0AA88QWP6</accession>
<dbReference type="Proteomes" id="UP001187471">
    <property type="component" value="Unassembled WGS sequence"/>
</dbReference>
<evidence type="ECO:0000256" key="2">
    <source>
        <dbReference type="ARBA" id="ARBA00023015"/>
    </source>
</evidence>
<evidence type="ECO:0000256" key="1">
    <source>
        <dbReference type="ARBA" id="ARBA00023012"/>
    </source>
</evidence>
<keyword evidence="2" id="KW-0805">Transcription regulation</keyword>
<evidence type="ECO:0000313" key="6">
    <source>
        <dbReference type="EMBL" id="KAK2977853.1"/>
    </source>
</evidence>
<reference evidence="6" key="1">
    <citation type="submission" date="2022-12" db="EMBL/GenBank/DDBJ databases">
        <title>Draft genome assemblies for two species of Escallonia (Escalloniales).</title>
        <authorList>
            <person name="Chanderbali A."/>
            <person name="Dervinis C."/>
            <person name="Anghel I."/>
            <person name="Soltis D."/>
            <person name="Soltis P."/>
            <person name="Zapata F."/>
        </authorList>
    </citation>
    <scope>NUCLEOTIDE SEQUENCE</scope>
    <source>
        <strain evidence="6">UCBG92.1500</strain>
        <tissue evidence="6">Leaf</tissue>
    </source>
</reference>
<dbReference type="PROSITE" id="PS50110">
    <property type="entry name" value="RESPONSE_REGULATORY"/>
    <property type="match status" value="1"/>
</dbReference>
<dbReference type="Gene3D" id="3.40.50.2300">
    <property type="match status" value="1"/>
</dbReference>
<dbReference type="GO" id="GO:0000160">
    <property type="term" value="P:phosphorelay signal transduction system"/>
    <property type="evidence" value="ECO:0007669"/>
    <property type="project" value="UniProtKB-KW"/>
</dbReference>
<dbReference type="SUPFAM" id="SSF52172">
    <property type="entry name" value="CheY-like"/>
    <property type="match status" value="1"/>
</dbReference>
<name>A0AA88QWP6_9ASTE</name>
<dbReference type="AlphaFoldDB" id="A0AA88QWP6"/>
<dbReference type="PANTHER" id="PTHR43874:SF99">
    <property type="entry name" value="TWO-COMPONENT RESPONSE REGULATOR ARR16"/>
    <property type="match status" value="1"/>
</dbReference>
<protein>
    <recommendedName>
        <fullName evidence="5">Response regulatory domain-containing protein</fullName>
    </recommendedName>
</protein>
<dbReference type="EMBL" id="JAVXUO010001942">
    <property type="protein sequence ID" value="KAK2977853.1"/>
    <property type="molecule type" value="Genomic_DNA"/>
</dbReference>
<keyword evidence="7" id="KW-1185">Reference proteome</keyword>
<evidence type="ECO:0000256" key="4">
    <source>
        <dbReference type="PROSITE-ProRule" id="PRU00169"/>
    </source>
</evidence>
<proteinExistence type="predicted"/>
<keyword evidence="1" id="KW-0902">Two-component regulatory system</keyword>
<comment type="caution">
    <text evidence="6">The sequence shown here is derived from an EMBL/GenBank/DDBJ whole genome shotgun (WGS) entry which is preliminary data.</text>
</comment>
<dbReference type="PANTHER" id="PTHR43874">
    <property type="entry name" value="TWO-COMPONENT RESPONSE REGULATOR"/>
    <property type="match status" value="1"/>
</dbReference>
<dbReference type="InterPro" id="IPR011006">
    <property type="entry name" value="CheY-like_superfamily"/>
</dbReference>
<dbReference type="GO" id="GO:0009736">
    <property type="term" value="P:cytokinin-activated signaling pathway"/>
    <property type="evidence" value="ECO:0007669"/>
    <property type="project" value="InterPro"/>
</dbReference>
<feature type="domain" description="Response regulatory" evidence="5">
    <location>
        <begin position="1"/>
        <end position="70"/>
    </location>
</feature>
<evidence type="ECO:0000313" key="7">
    <source>
        <dbReference type="Proteomes" id="UP001187471"/>
    </source>
</evidence>
<dbReference type="InterPro" id="IPR045279">
    <property type="entry name" value="ARR-like"/>
</dbReference>
<gene>
    <name evidence="6" type="ORF">RJ640_017053</name>
</gene>
<keyword evidence="4" id="KW-0597">Phosphoprotein</keyword>
<sequence>MIITDYCTPGMTGYCMRIYIQLLHCFGYKHESSILKEVPVVIMSSEHIPTRIHKCLQEGAQMFMLKHLKH</sequence>
<evidence type="ECO:0000256" key="3">
    <source>
        <dbReference type="ARBA" id="ARBA00023163"/>
    </source>
</evidence>
<feature type="modified residue" description="4-aspartylphosphate" evidence="4">
    <location>
        <position position="5"/>
    </location>
</feature>